<dbReference type="STRING" id="342668.A0A1B8GSY6"/>
<feature type="compositionally biased region" description="Basic and acidic residues" evidence="2">
    <location>
        <begin position="559"/>
        <end position="569"/>
    </location>
</feature>
<evidence type="ECO:0000259" key="3">
    <source>
        <dbReference type="Pfam" id="PF11500"/>
    </source>
</evidence>
<reference evidence="5" key="2">
    <citation type="journal article" date="2018" name="Nat. Commun.">
        <title>Extreme sensitivity to ultraviolet light in the fungal pathogen causing white-nose syndrome of bats.</title>
        <authorList>
            <person name="Palmer J.M."/>
            <person name="Drees K.P."/>
            <person name="Foster J.T."/>
            <person name="Lindner D.L."/>
        </authorList>
    </citation>
    <scope>NUCLEOTIDE SEQUENCE [LARGE SCALE GENOMIC DNA]</scope>
    <source>
        <strain evidence="5">UAMH 10579</strain>
    </source>
</reference>
<dbReference type="Proteomes" id="UP000091956">
    <property type="component" value="Unassembled WGS sequence"/>
</dbReference>
<proteinExistence type="predicted"/>
<evidence type="ECO:0000256" key="1">
    <source>
        <dbReference type="SAM" id="Coils"/>
    </source>
</evidence>
<keyword evidence="1" id="KW-0175">Coiled coil</keyword>
<dbReference type="GeneID" id="28835699"/>
<feature type="coiled-coil region" evidence="1">
    <location>
        <begin position="254"/>
        <end position="288"/>
    </location>
</feature>
<reference evidence="4 5" key="1">
    <citation type="submission" date="2016-03" db="EMBL/GenBank/DDBJ databases">
        <title>Comparative genomics of Pseudogymnoascus destructans, the fungus causing white-nose syndrome of bats.</title>
        <authorList>
            <person name="Palmer J.M."/>
            <person name="Drees K.P."/>
            <person name="Foster J.T."/>
            <person name="Lindner D.L."/>
        </authorList>
    </citation>
    <scope>NUCLEOTIDE SEQUENCE [LARGE SCALE GENOMIC DNA]</scope>
    <source>
        <strain evidence="4 5">UAMH 10579</strain>
    </source>
</reference>
<feature type="compositionally biased region" description="Basic and acidic residues" evidence="2">
    <location>
        <begin position="593"/>
        <end position="611"/>
    </location>
</feature>
<feature type="region of interest" description="Disordered" evidence="2">
    <location>
        <begin position="1"/>
        <end position="26"/>
    </location>
</feature>
<feature type="region of interest" description="Disordered" evidence="2">
    <location>
        <begin position="660"/>
        <end position="690"/>
    </location>
</feature>
<dbReference type="OrthoDB" id="5383703at2759"/>
<gene>
    <name evidence="4" type="ORF">VE01_02313</name>
</gene>
<name>A0A1B8GSY6_9PEZI</name>
<dbReference type="RefSeq" id="XP_018132681.1">
    <property type="nucleotide sequence ID" value="XM_018271823.2"/>
</dbReference>
<feature type="region of interest" description="Disordered" evidence="2">
    <location>
        <begin position="467"/>
        <end position="497"/>
    </location>
</feature>
<sequence>MLGWWLGKSGEETRREDGQEPPETPAPVFAARAFKSALFGTPAPASDDTYFEQIAKSTNMPAPKQNLRTDISSPSKGILMTPGTARSRKSVSFGATVKDKEAKPNSTSGIPDECPGKFPSPFVNGAAAKQDGRSLRRTALTKTLENVRDTKRRRTEGSKTHNSVLDTPQSLLELDIKTGLTAPQILESSQRDEDQPRPYSRDMDDFDGDVTTDLNEPHSQSGRYWKSEYEKYNEDARAQMTKLVKYKQMAKSYAKKKDEEAIDLGSKLKEAQKRAVQMEDRIAELVAQIADGCLNGIEDDSPTMMKNLARQTALAVQYRSQVDEFRDVLRDRDQQQEGENGEIKKPSGDLKSELQRLRLDLSTSQREASKLRDENTKLSRDLEKVNEKLNQSEKRRQASESMSHDRAQLLQGLQTKYDNLKESAKAQRGDAEHLLKKRHDQVSELKKEMAALKEKLAALRVERSPLVSEKGTGDKRAADLTGGDLRPTKTQFKSTSQDANVMTGQDVMPQVRNTRRTEQEASKPYEIYEDPQDREKLIIDSTLQRRRSATARAQTSLDGSKHQRSKSDALGEIGSNKSASHTPETLPPASDFSLRERFAKLAVDSSKKDHPLPGPFSGHGLRRTPSQKQAVPELPPTMDITAHETFVPATVRPRSIAHLEGVRPGNLGPSRMSSMASTRSRTTLDPERAAAAKARLDLRNAEKRRAKDRKENMVM</sequence>
<feature type="compositionally biased region" description="Basic and acidic residues" evidence="2">
    <location>
        <begin position="189"/>
        <end position="203"/>
    </location>
</feature>
<organism evidence="4 5">
    <name type="scientific">Pseudogymnoascus verrucosus</name>
    <dbReference type="NCBI Taxonomy" id="342668"/>
    <lineage>
        <taxon>Eukaryota</taxon>
        <taxon>Fungi</taxon>
        <taxon>Dikarya</taxon>
        <taxon>Ascomycota</taxon>
        <taxon>Pezizomycotina</taxon>
        <taxon>Leotiomycetes</taxon>
        <taxon>Thelebolales</taxon>
        <taxon>Thelebolaceae</taxon>
        <taxon>Pseudogymnoascus</taxon>
    </lineage>
</organism>
<dbReference type="Pfam" id="PF11500">
    <property type="entry name" value="Cut12"/>
    <property type="match status" value="1"/>
</dbReference>
<feature type="compositionally biased region" description="Polar residues" evidence="2">
    <location>
        <begin position="57"/>
        <end position="75"/>
    </location>
</feature>
<dbReference type="AlphaFoldDB" id="A0A1B8GSY6"/>
<feature type="compositionally biased region" description="Low complexity" evidence="2">
    <location>
        <begin position="670"/>
        <end position="681"/>
    </location>
</feature>
<feature type="compositionally biased region" description="Polar residues" evidence="2">
    <location>
        <begin position="488"/>
        <end position="497"/>
    </location>
</feature>
<feature type="compositionally biased region" description="Basic and acidic residues" evidence="2">
    <location>
        <begin position="331"/>
        <end position="359"/>
    </location>
</feature>
<evidence type="ECO:0000313" key="4">
    <source>
        <dbReference type="EMBL" id="OBT98948.1"/>
    </source>
</evidence>
<feature type="region of interest" description="Disordered" evidence="2">
    <location>
        <begin position="182"/>
        <end position="221"/>
    </location>
</feature>
<feature type="region of interest" description="Disordered" evidence="2">
    <location>
        <begin position="57"/>
        <end position="164"/>
    </location>
</feature>
<feature type="domain" description="Spindle pole body-associated protein cut12" evidence="3">
    <location>
        <begin position="187"/>
        <end position="291"/>
    </location>
</feature>
<dbReference type="InterPro" id="IPR021589">
    <property type="entry name" value="Cut12"/>
</dbReference>
<feature type="region of interest" description="Disordered" evidence="2">
    <location>
        <begin position="331"/>
        <end position="406"/>
    </location>
</feature>
<protein>
    <recommendedName>
        <fullName evidence="3">Spindle pole body-associated protein cut12 domain-containing protein</fullName>
    </recommendedName>
</protein>
<keyword evidence="5" id="KW-1185">Reference proteome</keyword>
<dbReference type="EMBL" id="KV460214">
    <property type="protein sequence ID" value="OBT98948.1"/>
    <property type="molecule type" value="Genomic_DNA"/>
</dbReference>
<feature type="compositionally biased region" description="Basic and acidic residues" evidence="2">
    <location>
        <begin position="9"/>
        <end position="18"/>
    </location>
</feature>
<feature type="region of interest" description="Disordered" evidence="2">
    <location>
        <begin position="511"/>
        <end position="631"/>
    </location>
</feature>
<accession>A0A1B8GSY6</accession>
<evidence type="ECO:0000313" key="5">
    <source>
        <dbReference type="Proteomes" id="UP000091956"/>
    </source>
</evidence>
<feature type="region of interest" description="Disordered" evidence="2">
    <location>
        <begin position="696"/>
        <end position="715"/>
    </location>
</feature>
<feature type="compositionally biased region" description="Basic and acidic residues" evidence="2">
    <location>
        <begin position="145"/>
        <end position="159"/>
    </location>
</feature>
<evidence type="ECO:0000256" key="2">
    <source>
        <dbReference type="SAM" id="MobiDB-lite"/>
    </source>
</evidence>
<feature type="compositionally biased region" description="Basic and acidic residues" evidence="2">
    <location>
        <begin position="367"/>
        <end position="406"/>
    </location>
</feature>